<dbReference type="GeneID" id="8249710"/>
<dbReference type="PANTHER" id="PTHR12461:SF102">
    <property type="entry name" value="LYSINE-SPECIFIC DEMETHYLASE JMJ31"/>
    <property type="match status" value="1"/>
</dbReference>
<feature type="compositionally biased region" description="Acidic residues" evidence="2">
    <location>
        <begin position="741"/>
        <end position="752"/>
    </location>
</feature>
<gene>
    <name evidence="4" type="ORF">MICPUN_104658</name>
</gene>
<feature type="region of interest" description="Disordered" evidence="2">
    <location>
        <begin position="1"/>
        <end position="54"/>
    </location>
</feature>
<evidence type="ECO:0000256" key="1">
    <source>
        <dbReference type="ARBA" id="ARBA00006801"/>
    </source>
</evidence>
<accession>C1EJG3</accession>
<evidence type="ECO:0000259" key="3">
    <source>
        <dbReference type="PROSITE" id="PS51184"/>
    </source>
</evidence>
<feature type="compositionally biased region" description="Basic and acidic residues" evidence="2">
    <location>
        <begin position="1"/>
        <end position="16"/>
    </location>
</feature>
<dbReference type="PANTHER" id="PTHR12461">
    <property type="entry name" value="HYPOXIA-INDUCIBLE FACTOR 1 ALPHA INHIBITOR-RELATED"/>
    <property type="match status" value="1"/>
</dbReference>
<evidence type="ECO:0000313" key="5">
    <source>
        <dbReference type="Proteomes" id="UP000002009"/>
    </source>
</evidence>
<feature type="region of interest" description="Disordered" evidence="2">
    <location>
        <begin position="715"/>
        <end position="752"/>
    </location>
</feature>
<dbReference type="Gene3D" id="2.60.120.650">
    <property type="entry name" value="Cupin"/>
    <property type="match status" value="1"/>
</dbReference>
<dbReference type="EMBL" id="CP001334">
    <property type="protein sequence ID" value="ACO68179.1"/>
    <property type="molecule type" value="Genomic_DNA"/>
</dbReference>
<feature type="domain" description="JmjC" evidence="3">
    <location>
        <begin position="190"/>
        <end position="354"/>
    </location>
</feature>
<dbReference type="Pfam" id="PF13621">
    <property type="entry name" value="Cupin_8"/>
    <property type="match status" value="1"/>
</dbReference>
<organism evidence="4 5">
    <name type="scientific">Micromonas commoda (strain RCC299 / NOUM17 / CCMP2709)</name>
    <name type="common">Picoplanktonic green alga</name>
    <dbReference type="NCBI Taxonomy" id="296587"/>
    <lineage>
        <taxon>Eukaryota</taxon>
        <taxon>Viridiplantae</taxon>
        <taxon>Chlorophyta</taxon>
        <taxon>Mamiellophyceae</taxon>
        <taxon>Mamiellales</taxon>
        <taxon>Mamiellaceae</taxon>
        <taxon>Micromonas</taxon>
    </lineage>
</organism>
<dbReference type="RefSeq" id="XP_002506921.1">
    <property type="nucleotide sequence ID" value="XM_002506875.1"/>
</dbReference>
<dbReference type="InterPro" id="IPR003347">
    <property type="entry name" value="JmjC_dom"/>
</dbReference>
<feature type="compositionally biased region" description="Basic and acidic residues" evidence="2">
    <location>
        <begin position="715"/>
        <end position="725"/>
    </location>
</feature>
<evidence type="ECO:0000313" key="4">
    <source>
        <dbReference type="EMBL" id="ACO68179.1"/>
    </source>
</evidence>
<protein>
    <submittedName>
        <fullName evidence="4">JmjN/JmjC protein</fullName>
    </submittedName>
</protein>
<dbReference type="KEGG" id="mis:MICPUN_104658"/>
<dbReference type="CDD" id="cd02208">
    <property type="entry name" value="cupin_RmlC-like"/>
    <property type="match status" value="1"/>
</dbReference>
<sequence>MEGRGGPERKKARVGDDEGAGGDADTAGARRCDDPDAPVNLDTAPNAPVPIPGGAMRARNKLMERGTARLEEIEEVNDRRIGAKFLLDIVTSHPTWTERKIDVMTAEGSNVFIGDIRVHQPSEISTDALVERVNRRRSRYVWSIFLSQSPAWTAGKGEGPNLPVVEALFDPIVGKCGKGADSSSNLTFGEVAPCFGNGATSPVLNVHPSTPMRSINLWYSPDSSRSSLHFDDYHNVLCVVAGEKTVRLWRPGKFLDFYVDNPLGESANHSGIDVTCTAYEPEADPKDLFPEFFDHEGTGCEIPPDETRVLRAGDCLFIPEGWWHWVDSSSGAMAVNFWWDSPFAADLAARVEPCLTVESLKDSALNERCDGLMRELSADLASESSEYRRRKIFAACGRIEKHRLVANLANSEGANAFRGRRGLSNTKWGRAELGENFEDSFPFYERFADRLCYDVKKITFGYGYDPRDFEKRWPDPARDGVPHHARKEEHHDDVFKIGVDVLFFVAYSEPQELWDFLKYLASEPYYLGEESDDELKASKQNTVRLLLIVFIANNDRACELLTYKLELCEVGKDEDEVKRFYGLVYGVLSHEEKEAFTAGLLRRKDQFSWKFCKHVAYNVLEMEDLAAVLGRNVAGRGCTSEGMAPHSAHLAQLFDPAQLESTAWLEVATNRLDVAWTKHWETQPEHVDPPVLTEEQVLGLLAELDKREAAEKRMRAIKDGRKAEEMTYAPVDPFARRAEDPDAANEDEDNDN</sequence>
<dbReference type="eggNOG" id="KOG2132">
    <property type="taxonomic scope" value="Eukaryota"/>
</dbReference>
<evidence type="ECO:0000256" key="2">
    <source>
        <dbReference type="SAM" id="MobiDB-lite"/>
    </source>
</evidence>
<dbReference type="Proteomes" id="UP000002009">
    <property type="component" value="Chromosome 16"/>
</dbReference>
<dbReference type="PROSITE" id="PS51184">
    <property type="entry name" value="JMJC"/>
    <property type="match status" value="1"/>
</dbReference>
<dbReference type="SUPFAM" id="SSF51197">
    <property type="entry name" value="Clavaminate synthase-like"/>
    <property type="match status" value="1"/>
</dbReference>
<comment type="similarity">
    <text evidence="1">Belongs to the JARID1 histone demethylase family.</text>
</comment>
<keyword evidence="5" id="KW-1185">Reference proteome</keyword>
<dbReference type="AlphaFoldDB" id="C1EJG3"/>
<dbReference type="STRING" id="296587.C1EJG3"/>
<dbReference type="OrthoDB" id="415358at2759"/>
<dbReference type="InParanoid" id="C1EJG3"/>
<dbReference type="SMART" id="SM00558">
    <property type="entry name" value="JmjC"/>
    <property type="match status" value="1"/>
</dbReference>
<name>C1EJG3_MICCC</name>
<reference evidence="4 5" key="1">
    <citation type="journal article" date="2009" name="Science">
        <title>Green evolution and dynamic adaptations revealed by genomes of the marine picoeukaryotes Micromonas.</title>
        <authorList>
            <person name="Worden A.Z."/>
            <person name="Lee J.H."/>
            <person name="Mock T."/>
            <person name="Rouze P."/>
            <person name="Simmons M.P."/>
            <person name="Aerts A.L."/>
            <person name="Allen A.E."/>
            <person name="Cuvelier M.L."/>
            <person name="Derelle E."/>
            <person name="Everett M.V."/>
            <person name="Foulon E."/>
            <person name="Grimwood J."/>
            <person name="Gundlach H."/>
            <person name="Henrissat B."/>
            <person name="Napoli C."/>
            <person name="McDonald S.M."/>
            <person name="Parker M.S."/>
            <person name="Rombauts S."/>
            <person name="Salamov A."/>
            <person name="Von Dassow P."/>
            <person name="Badger J.H."/>
            <person name="Coutinho P.M."/>
            <person name="Demir E."/>
            <person name="Dubchak I."/>
            <person name="Gentemann C."/>
            <person name="Eikrem W."/>
            <person name="Gready J.E."/>
            <person name="John U."/>
            <person name="Lanier W."/>
            <person name="Lindquist E.A."/>
            <person name="Lucas S."/>
            <person name="Mayer K.F."/>
            <person name="Moreau H."/>
            <person name="Not F."/>
            <person name="Otillar R."/>
            <person name="Panaud O."/>
            <person name="Pangilinan J."/>
            <person name="Paulsen I."/>
            <person name="Piegu B."/>
            <person name="Poliakov A."/>
            <person name="Robbens S."/>
            <person name="Schmutz J."/>
            <person name="Toulza E."/>
            <person name="Wyss T."/>
            <person name="Zelensky A."/>
            <person name="Zhou K."/>
            <person name="Armbrust E.V."/>
            <person name="Bhattacharya D."/>
            <person name="Goodenough U.W."/>
            <person name="Van de Peer Y."/>
            <person name="Grigoriev I.V."/>
        </authorList>
    </citation>
    <scope>NUCLEOTIDE SEQUENCE [LARGE SCALE GENOMIC DNA]</scope>
    <source>
        <strain evidence="5">RCC299 / NOUM17</strain>
    </source>
</reference>
<dbReference type="InterPro" id="IPR041667">
    <property type="entry name" value="Cupin_8"/>
</dbReference>
<proteinExistence type="inferred from homology"/>